<dbReference type="Gene3D" id="1.10.10.10">
    <property type="entry name" value="Winged helix-like DNA-binding domain superfamily/Winged helix DNA-binding domain"/>
    <property type="match status" value="1"/>
</dbReference>
<dbReference type="WBParaSite" id="PTRK_0000637800.1">
    <property type="protein sequence ID" value="PTRK_0000637800.1"/>
    <property type="gene ID" value="PTRK_0000637800"/>
</dbReference>
<dbReference type="InterPro" id="IPR036388">
    <property type="entry name" value="WH-like_DNA-bd_sf"/>
</dbReference>
<dbReference type="AlphaFoldDB" id="A0A0N4ZF46"/>
<dbReference type="CDD" id="cd04371">
    <property type="entry name" value="DEP"/>
    <property type="match status" value="1"/>
</dbReference>
<dbReference type="InterPro" id="IPR036390">
    <property type="entry name" value="WH_DNA-bd_sf"/>
</dbReference>
<proteinExistence type="predicted"/>
<dbReference type="PANTHER" id="PTHR16206">
    <property type="entry name" value="DEP DOMAIN-CONTAINING"/>
    <property type="match status" value="1"/>
</dbReference>
<feature type="domain" description="DEP" evidence="1">
    <location>
        <begin position="66"/>
        <end position="153"/>
    </location>
</feature>
<name>A0A0N4ZF46_PARTI</name>
<dbReference type="STRING" id="131310.A0A0N4ZF46"/>
<organism evidence="2 3">
    <name type="scientific">Parastrongyloides trichosuri</name>
    <name type="common">Possum-specific nematode worm</name>
    <dbReference type="NCBI Taxonomy" id="131310"/>
    <lineage>
        <taxon>Eukaryota</taxon>
        <taxon>Metazoa</taxon>
        <taxon>Ecdysozoa</taxon>
        <taxon>Nematoda</taxon>
        <taxon>Chromadorea</taxon>
        <taxon>Rhabditida</taxon>
        <taxon>Tylenchina</taxon>
        <taxon>Panagrolaimomorpha</taxon>
        <taxon>Strongyloidoidea</taxon>
        <taxon>Strongyloididae</taxon>
        <taxon>Parastrongyloides</taxon>
    </lineage>
</organism>
<accession>A0A0N4ZF46</accession>
<evidence type="ECO:0000313" key="3">
    <source>
        <dbReference type="WBParaSite" id="PTRK_0000637800.1"/>
    </source>
</evidence>
<dbReference type="Proteomes" id="UP000038045">
    <property type="component" value="Unplaced"/>
</dbReference>
<dbReference type="PROSITE" id="PS50186">
    <property type="entry name" value="DEP"/>
    <property type="match status" value="1"/>
</dbReference>
<dbReference type="Pfam" id="PF00610">
    <property type="entry name" value="DEP"/>
    <property type="match status" value="1"/>
</dbReference>
<keyword evidence="2" id="KW-1185">Reference proteome</keyword>
<evidence type="ECO:0000259" key="1">
    <source>
        <dbReference type="PROSITE" id="PS50186"/>
    </source>
</evidence>
<reference evidence="3" key="1">
    <citation type="submission" date="2017-02" db="UniProtKB">
        <authorList>
            <consortium name="WormBaseParasite"/>
        </authorList>
    </citation>
    <scope>IDENTIFICATION</scope>
</reference>
<dbReference type="InterPro" id="IPR000591">
    <property type="entry name" value="DEP_dom"/>
</dbReference>
<dbReference type="SUPFAM" id="SSF46785">
    <property type="entry name" value="Winged helix' DNA-binding domain"/>
    <property type="match status" value="1"/>
</dbReference>
<evidence type="ECO:0000313" key="2">
    <source>
        <dbReference type="Proteomes" id="UP000038045"/>
    </source>
</evidence>
<protein>
    <submittedName>
        <fullName evidence="3">DEP domain-containing protein</fullName>
    </submittedName>
</protein>
<sequence>MTAFHIVKKLRDSVFMSSFASESSNNRLSVYSMEQKEQLISQRDIDGLKSGKFRQTRSFVIIGRLFKYGVPRTTHIKLLKTYKDSFTGREAVRYLMTNIVPRVYDPKPGTDYRNISIALLSYFLREGFIIELGKNINDESFKDSVSRIYCINENYNFPEVPYDFASESHRFDQSNFSTRKAFSYVPQRMVSLSEMEDSGFNGSAPIDSPQLSPNAKNVIENIVPEFINSTMEDCETPRRWTKKNFNRSHSESIPEEIELSGEYDTSPVRKISMPSYNNTITYPSTSYSNLVLVNSDKVCETVHSNTSRSRTSVILYTDQDNFEILYDSDTASDSGEREIIDKVGQNGHSLTHEMIYGVALRGFLREIVGSEVRRKLLKQLNYSCSDLRRNLENVDKCQVVNIDTEIDLFPQILNVINGENGGIKDLSDYDSLLHLIEADQFDHFNGNGYLPPDFSRLILKMAFFYKSENRKVRLMLKDSKHNGRHILKEFKPCITQFLESLSPLFDWKGEENCFLFEKDYNKLLGGGRLTCDIEEEDGDEFLDLIASILLLLPSYIRRRLQLLVRFMVEVEEHPMIKLKAQVPNRYFLLRDFSNILIHQNERVPETACIWITSFFLDNYSRVFTFPSKIQATVSALHKTSPTRSKTCHEDGKLCTGHDCYQCFQYVNKQLRTQLTYIISNPNITATARKKELETFKSRYPYIYYEVFPKSTSKLYSFVKFVKGRFSK</sequence>
<dbReference type="PANTHER" id="PTHR16206:SF4">
    <property type="entry name" value="PROTEIN LET-99"/>
    <property type="match status" value="1"/>
</dbReference>
<dbReference type="GO" id="GO:0035556">
    <property type="term" value="P:intracellular signal transduction"/>
    <property type="evidence" value="ECO:0007669"/>
    <property type="project" value="InterPro"/>
</dbReference>